<dbReference type="Gene3D" id="2.40.170.20">
    <property type="entry name" value="TonB-dependent receptor, beta-barrel domain"/>
    <property type="match status" value="1"/>
</dbReference>
<dbReference type="InterPro" id="IPR023997">
    <property type="entry name" value="TonB-dep_OMP_SusC/RagA_CS"/>
</dbReference>
<keyword evidence="10" id="KW-1185">Reference proteome</keyword>
<evidence type="ECO:0000313" key="9">
    <source>
        <dbReference type="EMBL" id="PTR01112.1"/>
    </source>
</evidence>
<keyword evidence="2 7" id="KW-0813">Transport</keyword>
<dbReference type="Proteomes" id="UP000244168">
    <property type="component" value="Unassembled WGS sequence"/>
</dbReference>
<dbReference type="InterPro" id="IPR008969">
    <property type="entry name" value="CarboxyPept-like_regulatory"/>
</dbReference>
<organism evidence="9 10">
    <name type="scientific">Mucilaginibacter yixingensis</name>
    <dbReference type="NCBI Taxonomy" id="1295612"/>
    <lineage>
        <taxon>Bacteria</taxon>
        <taxon>Pseudomonadati</taxon>
        <taxon>Bacteroidota</taxon>
        <taxon>Sphingobacteriia</taxon>
        <taxon>Sphingobacteriales</taxon>
        <taxon>Sphingobacteriaceae</taxon>
        <taxon>Mucilaginibacter</taxon>
    </lineage>
</organism>
<dbReference type="NCBIfam" id="TIGR04057">
    <property type="entry name" value="SusC_RagA_signa"/>
    <property type="match status" value="1"/>
</dbReference>
<feature type="domain" description="Secretin/TonB short N-terminal" evidence="8">
    <location>
        <begin position="68"/>
        <end position="121"/>
    </location>
</feature>
<accession>A0A2T5JFA4</accession>
<keyword evidence="4 7" id="KW-0812">Transmembrane</keyword>
<dbReference type="SUPFAM" id="SSF49464">
    <property type="entry name" value="Carboxypeptidase regulatory domain-like"/>
    <property type="match status" value="1"/>
</dbReference>
<evidence type="ECO:0000256" key="1">
    <source>
        <dbReference type="ARBA" id="ARBA00004571"/>
    </source>
</evidence>
<dbReference type="Gene3D" id="2.170.130.10">
    <property type="entry name" value="TonB-dependent receptor, plug domain"/>
    <property type="match status" value="1"/>
</dbReference>
<dbReference type="SMART" id="SM00965">
    <property type="entry name" value="STN"/>
    <property type="match status" value="1"/>
</dbReference>
<dbReference type="PROSITE" id="PS52016">
    <property type="entry name" value="TONB_DEPENDENT_REC_3"/>
    <property type="match status" value="1"/>
</dbReference>
<dbReference type="AlphaFoldDB" id="A0A2T5JFA4"/>
<evidence type="ECO:0000259" key="8">
    <source>
        <dbReference type="SMART" id="SM00965"/>
    </source>
</evidence>
<dbReference type="InterPro" id="IPR037066">
    <property type="entry name" value="Plug_dom_sf"/>
</dbReference>
<dbReference type="Pfam" id="PF07715">
    <property type="entry name" value="Plug"/>
    <property type="match status" value="1"/>
</dbReference>
<sequence length="1096" mass="120668">MYKTFLQVRRSIFSQVPKKSLITMKLIIVLTMIALQVSARSLAQKITLNKTNASLELVFDDIRNQSGYDFFYNLRLIKTAKPVTINVKDAELEDVLTQIFSNQPLTYTIAKDEKAVVVKERKGPTPPHKVTGKVVDEQGITLIGVVVKCKANNATVITDKDGNFGITVPNDNATLVFSYVGYKTRELLADQANLAITMQPDASALNEVVVVGYGTQKRTDLTGSLSSVSNDKIVATHFNNAVQALAGQLPGVDIVTNSTKPGGGFDISIRGQNTIKSGTDLSAINPPLYVLDGIYVSSINDISPTDIERIDVLKDASSTAIYGSRGANGVIIVTTKKGKQGRSSVEYTGSGSISTAMNLPHFTNADEWVQYRIDRSKGQNYTNPNYQPDLQQLLGTAAYNNYVAGKSISWPDQILKTSYSQSHAVSVNGSAEKLTYSLGAAYNSENGEIDGDGYNRYNLNASLGKQINNTLKIGATIYTAYEITKQASPETFRTIYRLNPLSDKFNADGSLKFYPDGITTITNPFLEEKNRHTQANNTHTFGNVYLEAKPLTWLKFTTTFAPDISHAEGASYIGSMTKTGAGALANSSAQYQAGRTVKYTWDNLLQADKTFGDHTVNFLLGSSYYKSAIMNSAEAARAFPTDAYDWYNLGAGTMSSMSTAYTQEQLDSYFGRLNYDYKGRYLLTATGRTDGSSKLAEGHKWAFFPSAAAAWRISEEDFLKDNTVLSNLKLRFSYGVSGNNGVSPYSSYPTVANARYLFGTSSVVNTSSITRFANKNLTWERTNEFNLGVDFELFKGRIGGTIDLYNRRTNGIIMNRVMSVLNGFTSLTDNVGSVNNKGIEIALNTVNIKTDNFSWNTSLNFASNSNKIVSLSDGSTRDEANGWFVGQPVGVVWTYDQVGYWGENEAAEAKKYGLAPGSIKIRDIDNSGTINNADKVFKGSLFPKWTGGITNNFTYKNVDLAFTVTTRQGQYSYSQFHGSYSLEDNENFNVLKLNYWTPQNPGGTWVRPGVPSGPMEVLYYQKTSYVRVGYINAGYNLPKNLIGRLGLSKLRVFASCQNPFIFTDYVGWDPENAGKDTQTYGYTMTRKFMFGLNLAF</sequence>
<dbReference type="GO" id="GO:0009279">
    <property type="term" value="C:cell outer membrane"/>
    <property type="evidence" value="ECO:0007669"/>
    <property type="project" value="UniProtKB-SubCell"/>
</dbReference>
<keyword evidence="5 7" id="KW-0472">Membrane</keyword>
<dbReference type="InterPro" id="IPR012910">
    <property type="entry name" value="Plug_dom"/>
</dbReference>
<name>A0A2T5JFA4_9SPHI</name>
<protein>
    <submittedName>
        <fullName evidence="9">TonB-linked SusC/RagA family outer membrane protein</fullName>
    </submittedName>
</protein>
<reference evidence="9 10" key="1">
    <citation type="submission" date="2018-04" db="EMBL/GenBank/DDBJ databases">
        <title>Genomic Encyclopedia of Archaeal and Bacterial Type Strains, Phase II (KMG-II): from individual species to whole genera.</title>
        <authorList>
            <person name="Goeker M."/>
        </authorList>
    </citation>
    <scope>NUCLEOTIDE SEQUENCE [LARGE SCALE GENOMIC DNA]</scope>
    <source>
        <strain evidence="9 10">DSM 26809</strain>
    </source>
</reference>
<dbReference type="Gene3D" id="2.60.40.1120">
    <property type="entry name" value="Carboxypeptidase-like, regulatory domain"/>
    <property type="match status" value="1"/>
</dbReference>
<dbReference type="Pfam" id="PF13715">
    <property type="entry name" value="CarbopepD_reg_2"/>
    <property type="match status" value="1"/>
</dbReference>
<evidence type="ECO:0000256" key="2">
    <source>
        <dbReference type="ARBA" id="ARBA00022448"/>
    </source>
</evidence>
<evidence type="ECO:0000256" key="6">
    <source>
        <dbReference type="ARBA" id="ARBA00023237"/>
    </source>
</evidence>
<comment type="similarity">
    <text evidence="7">Belongs to the TonB-dependent receptor family.</text>
</comment>
<dbReference type="SUPFAM" id="SSF56935">
    <property type="entry name" value="Porins"/>
    <property type="match status" value="1"/>
</dbReference>
<evidence type="ECO:0000256" key="5">
    <source>
        <dbReference type="ARBA" id="ARBA00023136"/>
    </source>
</evidence>
<keyword evidence="6 7" id="KW-0998">Cell outer membrane</keyword>
<dbReference type="EMBL" id="QAOQ01000001">
    <property type="protein sequence ID" value="PTR01112.1"/>
    <property type="molecule type" value="Genomic_DNA"/>
</dbReference>
<evidence type="ECO:0000256" key="7">
    <source>
        <dbReference type="PROSITE-ProRule" id="PRU01360"/>
    </source>
</evidence>
<gene>
    <name evidence="9" type="ORF">C8P68_101344</name>
</gene>
<dbReference type="InterPro" id="IPR011662">
    <property type="entry name" value="Secretin/TonB_short_N"/>
</dbReference>
<evidence type="ECO:0000313" key="10">
    <source>
        <dbReference type="Proteomes" id="UP000244168"/>
    </source>
</evidence>
<comment type="caution">
    <text evidence="9">The sequence shown here is derived from an EMBL/GenBank/DDBJ whole genome shotgun (WGS) entry which is preliminary data.</text>
</comment>
<dbReference type="InterPro" id="IPR023996">
    <property type="entry name" value="TonB-dep_OMP_SusC/RagA"/>
</dbReference>
<dbReference type="OrthoDB" id="9768177at2"/>
<dbReference type="NCBIfam" id="TIGR04056">
    <property type="entry name" value="OMP_RagA_SusC"/>
    <property type="match status" value="1"/>
</dbReference>
<comment type="subcellular location">
    <subcellularLocation>
        <location evidence="1 7">Cell outer membrane</location>
        <topology evidence="1 7">Multi-pass membrane protein</topology>
    </subcellularLocation>
</comment>
<evidence type="ECO:0000256" key="3">
    <source>
        <dbReference type="ARBA" id="ARBA00022452"/>
    </source>
</evidence>
<evidence type="ECO:0000256" key="4">
    <source>
        <dbReference type="ARBA" id="ARBA00022692"/>
    </source>
</evidence>
<keyword evidence="3 7" id="KW-1134">Transmembrane beta strand</keyword>
<dbReference type="Pfam" id="PF07660">
    <property type="entry name" value="STN"/>
    <property type="match status" value="1"/>
</dbReference>
<dbReference type="InterPro" id="IPR039426">
    <property type="entry name" value="TonB-dep_rcpt-like"/>
</dbReference>
<dbReference type="InterPro" id="IPR036942">
    <property type="entry name" value="Beta-barrel_TonB_sf"/>
</dbReference>
<proteinExistence type="inferred from homology"/>